<accession>A0AAV0YKG9</accession>
<dbReference type="GO" id="GO:0005856">
    <property type="term" value="C:cytoskeleton"/>
    <property type="evidence" value="ECO:0007669"/>
    <property type="project" value="TreeGrafter"/>
</dbReference>
<protein>
    <recommendedName>
        <fullName evidence="4">Coiled-coil domain-containing protein 39</fullName>
    </recommendedName>
</protein>
<sequence length="159" mass="19100">MMNWNLNEAKKDLEEQLRDAIWEINALHNKKCELKLQNEQSQKECSETIKKLTETVDLTHQENKHFKTNTQLMERKMEELAEGVRQKMEDSIRILHRRVHVTELLNNENKDSYKSTKQKYEEESKIFGEKIADYEDEIRRLREKVLKLEADIGARKEKI</sequence>
<proteinExistence type="predicted"/>
<dbReference type="GO" id="GO:0005200">
    <property type="term" value="F:structural constituent of cytoskeleton"/>
    <property type="evidence" value="ECO:0007669"/>
    <property type="project" value="TreeGrafter"/>
</dbReference>
<keyword evidence="1" id="KW-0175">Coiled coil</keyword>
<reference evidence="2 3" key="1">
    <citation type="submission" date="2023-01" db="EMBL/GenBank/DDBJ databases">
        <authorList>
            <person name="Kreplak J."/>
        </authorList>
    </citation>
    <scope>NUCLEOTIDE SEQUENCE [LARGE SCALE GENOMIC DNA]</scope>
</reference>
<keyword evidence="3" id="KW-1185">Reference proteome</keyword>
<gene>
    <name evidence="2" type="ORF">VFH_I235600</name>
</gene>
<evidence type="ECO:0000256" key="1">
    <source>
        <dbReference type="SAM" id="Coils"/>
    </source>
</evidence>
<feature type="coiled-coil region" evidence="1">
    <location>
        <begin position="117"/>
        <end position="158"/>
    </location>
</feature>
<dbReference type="PANTHER" id="PTHR47357">
    <property type="entry name" value="COP1-INTERACTIVE PROTEIN 1"/>
    <property type="match status" value="1"/>
</dbReference>
<feature type="coiled-coil region" evidence="1">
    <location>
        <begin position="3"/>
        <end position="30"/>
    </location>
</feature>
<evidence type="ECO:0008006" key="4">
    <source>
        <dbReference type="Google" id="ProtNLM"/>
    </source>
</evidence>
<organism evidence="2 3">
    <name type="scientific">Vicia faba</name>
    <name type="common">Broad bean</name>
    <name type="synonym">Faba vulgaris</name>
    <dbReference type="NCBI Taxonomy" id="3906"/>
    <lineage>
        <taxon>Eukaryota</taxon>
        <taxon>Viridiplantae</taxon>
        <taxon>Streptophyta</taxon>
        <taxon>Embryophyta</taxon>
        <taxon>Tracheophyta</taxon>
        <taxon>Spermatophyta</taxon>
        <taxon>Magnoliopsida</taxon>
        <taxon>eudicotyledons</taxon>
        <taxon>Gunneridae</taxon>
        <taxon>Pentapetalae</taxon>
        <taxon>rosids</taxon>
        <taxon>fabids</taxon>
        <taxon>Fabales</taxon>
        <taxon>Fabaceae</taxon>
        <taxon>Papilionoideae</taxon>
        <taxon>50 kb inversion clade</taxon>
        <taxon>NPAAA clade</taxon>
        <taxon>Hologalegina</taxon>
        <taxon>IRL clade</taxon>
        <taxon>Fabeae</taxon>
        <taxon>Vicia</taxon>
    </lineage>
</organism>
<dbReference type="EMBL" id="OX451736">
    <property type="protein sequence ID" value="CAI8586039.1"/>
    <property type="molecule type" value="Genomic_DNA"/>
</dbReference>
<evidence type="ECO:0000313" key="3">
    <source>
        <dbReference type="Proteomes" id="UP001157006"/>
    </source>
</evidence>
<dbReference type="Proteomes" id="UP001157006">
    <property type="component" value="Chromosome 1L"/>
</dbReference>
<name>A0AAV0YKG9_VICFA</name>
<evidence type="ECO:0000313" key="2">
    <source>
        <dbReference type="EMBL" id="CAI8586039.1"/>
    </source>
</evidence>
<dbReference type="AlphaFoldDB" id="A0AAV0YKG9"/>
<dbReference type="PANTHER" id="PTHR47357:SF4">
    <property type="entry name" value="MYOSIN HEAVY CHAIN-LIKE PROTEIN"/>
    <property type="match status" value="1"/>
</dbReference>